<feature type="compositionally biased region" description="Acidic residues" evidence="1">
    <location>
        <begin position="106"/>
        <end position="136"/>
    </location>
</feature>
<dbReference type="Proteomes" id="UP000281406">
    <property type="component" value="Unassembled WGS sequence"/>
</dbReference>
<proteinExistence type="predicted"/>
<feature type="region of interest" description="Disordered" evidence="1">
    <location>
        <begin position="75"/>
        <end position="162"/>
    </location>
</feature>
<evidence type="ECO:0000256" key="1">
    <source>
        <dbReference type="SAM" id="MobiDB-lite"/>
    </source>
</evidence>
<accession>A0A3N0XUM8</accession>
<dbReference type="OrthoDB" id="6288737at2759"/>
<dbReference type="EMBL" id="RJVU01059915">
    <property type="protein sequence ID" value="ROJ62518.1"/>
    <property type="molecule type" value="Genomic_DNA"/>
</dbReference>
<evidence type="ECO:0000313" key="2">
    <source>
        <dbReference type="EMBL" id="ROJ62518.1"/>
    </source>
</evidence>
<gene>
    <name evidence="2" type="ORF">DPX16_21504</name>
</gene>
<protein>
    <submittedName>
        <fullName evidence="2">Uncharacterized protein</fullName>
    </submittedName>
</protein>
<comment type="caution">
    <text evidence="2">The sequence shown here is derived from an EMBL/GenBank/DDBJ whole genome shotgun (WGS) entry which is preliminary data.</text>
</comment>
<name>A0A3N0XUM8_ANAGA</name>
<reference evidence="2 3" key="1">
    <citation type="submission" date="2018-10" db="EMBL/GenBank/DDBJ databases">
        <title>Genome assembly for a Yunnan-Guizhou Plateau 3E fish, Anabarilius grahami (Regan), and its evolutionary and genetic applications.</title>
        <authorList>
            <person name="Jiang W."/>
        </authorList>
    </citation>
    <scope>NUCLEOTIDE SEQUENCE [LARGE SCALE GENOMIC DNA]</scope>
    <source>
        <strain evidence="2">AG-KIZ</strain>
        <tissue evidence="2">Muscle</tissue>
    </source>
</reference>
<feature type="compositionally biased region" description="Polar residues" evidence="1">
    <location>
        <begin position="150"/>
        <end position="162"/>
    </location>
</feature>
<evidence type="ECO:0000313" key="3">
    <source>
        <dbReference type="Proteomes" id="UP000281406"/>
    </source>
</evidence>
<keyword evidence="3" id="KW-1185">Reference proteome</keyword>
<sequence length="162" mass="17391">MGQKAEVRRLKVELKDPRAKAELMTGKPQADLCSWAESEVKGLKGDSGVEAEELDGFGRGGRDRLGGVICNEGTLELGRANGDEGDLKLGLSSGDEDNLELGLTSNDEDDLELGLTNVDEDDLELGLTRDDEDDLELGSSNRDEDDLEPSRTNGDSRPGNIS</sequence>
<dbReference type="AlphaFoldDB" id="A0A3N0XUM8"/>
<organism evidence="2 3">
    <name type="scientific">Anabarilius grahami</name>
    <name type="common">Kanglang fish</name>
    <name type="synonym">Barilius grahami</name>
    <dbReference type="NCBI Taxonomy" id="495550"/>
    <lineage>
        <taxon>Eukaryota</taxon>
        <taxon>Metazoa</taxon>
        <taxon>Chordata</taxon>
        <taxon>Craniata</taxon>
        <taxon>Vertebrata</taxon>
        <taxon>Euteleostomi</taxon>
        <taxon>Actinopterygii</taxon>
        <taxon>Neopterygii</taxon>
        <taxon>Teleostei</taxon>
        <taxon>Ostariophysi</taxon>
        <taxon>Cypriniformes</taxon>
        <taxon>Xenocyprididae</taxon>
        <taxon>Xenocypridinae</taxon>
        <taxon>Xenocypridinae incertae sedis</taxon>
        <taxon>Anabarilius</taxon>
    </lineage>
</organism>